<gene>
    <name evidence="1" type="ORF">BD626DRAFT_500997</name>
</gene>
<reference evidence="1 2" key="1">
    <citation type="journal article" date="2019" name="New Phytol.">
        <title>Comparative genomics reveals unique wood-decay strategies and fruiting body development in the Schizophyllaceae.</title>
        <authorList>
            <person name="Almasi E."/>
            <person name="Sahu N."/>
            <person name="Krizsan K."/>
            <person name="Balint B."/>
            <person name="Kovacs G.M."/>
            <person name="Kiss B."/>
            <person name="Cseklye J."/>
            <person name="Drula E."/>
            <person name="Henrissat B."/>
            <person name="Nagy I."/>
            <person name="Chovatia M."/>
            <person name="Adam C."/>
            <person name="LaButti K."/>
            <person name="Lipzen A."/>
            <person name="Riley R."/>
            <person name="Grigoriev I.V."/>
            <person name="Nagy L.G."/>
        </authorList>
    </citation>
    <scope>NUCLEOTIDE SEQUENCE [LARGE SCALE GENOMIC DNA]</scope>
    <source>
        <strain evidence="1 2">NL-1724</strain>
    </source>
</reference>
<keyword evidence="2" id="KW-1185">Reference proteome</keyword>
<sequence>MRRVRASLFLPRRDLALTLFDVVSHSHSRRESFEKAIVFARRELLREAEKRGYNILLHESWSATLMRRAERTRVQVKYSGRGASADGVDTHTRQPPFLEVLRD</sequence>
<dbReference type="AlphaFoldDB" id="A0A550C9F9"/>
<dbReference type="Proteomes" id="UP000320762">
    <property type="component" value="Unassembled WGS sequence"/>
</dbReference>
<protein>
    <submittedName>
        <fullName evidence="1">Uncharacterized protein</fullName>
    </submittedName>
</protein>
<proteinExistence type="predicted"/>
<comment type="caution">
    <text evidence="1">The sequence shown here is derived from an EMBL/GenBank/DDBJ whole genome shotgun (WGS) entry which is preliminary data.</text>
</comment>
<evidence type="ECO:0000313" key="1">
    <source>
        <dbReference type="EMBL" id="TRM61434.1"/>
    </source>
</evidence>
<evidence type="ECO:0000313" key="2">
    <source>
        <dbReference type="Proteomes" id="UP000320762"/>
    </source>
</evidence>
<dbReference type="EMBL" id="VDMD01000016">
    <property type="protein sequence ID" value="TRM61434.1"/>
    <property type="molecule type" value="Genomic_DNA"/>
</dbReference>
<accession>A0A550C9F9</accession>
<name>A0A550C9F9_9AGAR</name>
<organism evidence="1 2">
    <name type="scientific">Schizophyllum amplum</name>
    <dbReference type="NCBI Taxonomy" id="97359"/>
    <lineage>
        <taxon>Eukaryota</taxon>
        <taxon>Fungi</taxon>
        <taxon>Dikarya</taxon>
        <taxon>Basidiomycota</taxon>
        <taxon>Agaricomycotina</taxon>
        <taxon>Agaricomycetes</taxon>
        <taxon>Agaricomycetidae</taxon>
        <taxon>Agaricales</taxon>
        <taxon>Schizophyllaceae</taxon>
        <taxon>Schizophyllum</taxon>
    </lineage>
</organism>
<dbReference type="OrthoDB" id="3349961at2759"/>